<comment type="pathway">
    <text evidence="1">Siderophore biosynthesis.</text>
</comment>
<comment type="similarity">
    <text evidence="2">Belongs to the IucA/IucC family.</text>
</comment>
<organism evidence="6 7">
    <name type="scientific">Saccharothrix violaceirubra</name>
    <dbReference type="NCBI Taxonomy" id="413306"/>
    <lineage>
        <taxon>Bacteria</taxon>
        <taxon>Bacillati</taxon>
        <taxon>Actinomycetota</taxon>
        <taxon>Actinomycetes</taxon>
        <taxon>Pseudonocardiales</taxon>
        <taxon>Pseudonocardiaceae</taxon>
        <taxon>Saccharothrix</taxon>
    </lineage>
</organism>
<dbReference type="Pfam" id="PF04183">
    <property type="entry name" value="IucA_IucC"/>
    <property type="match status" value="1"/>
</dbReference>
<accession>A0A7W7T1Z4</accession>
<keyword evidence="7" id="KW-1185">Reference proteome</keyword>
<dbReference type="InterPro" id="IPR037455">
    <property type="entry name" value="LucA/IucC-like"/>
</dbReference>
<evidence type="ECO:0000256" key="1">
    <source>
        <dbReference type="ARBA" id="ARBA00004924"/>
    </source>
</evidence>
<evidence type="ECO:0000259" key="5">
    <source>
        <dbReference type="Pfam" id="PF06276"/>
    </source>
</evidence>
<feature type="compositionally biased region" description="Gly residues" evidence="3">
    <location>
        <begin position="47"/>
        <end position="58"/>
    </location>
</feature>
<dbReference type="AlphaFoldDB" id="A0A7W7T1Z4"/>
<evidence type="ECO:0000259" key="4">
    <source>
        <dbReference type="Pfam" id="PF04183"/>
    </source>
</evidence>
<dbReference type="RefSeq" id="WP_184667671.1">
    <property type="nucleotide sequence ID" value="NZ_BAABAI010000031.1"/>
</dbReference>
<name>A0A7W7T1Z4_9PSEU</name>
<feature type="domain" description="Aerobactin siderophore biosynthesis IucA/IucC-like C-terminal" evidence="5">
    <location>
        <begin position="441"/>
        <end position="603"/>
    </location>
</feature>
<gene>
    <name evidence="6" type="ORF">F4559_001931</name>
</gene>
<dbReference type="PANTHER" id="PTHR34384:SF5">
    <property type="entry name" value="L-2,3-DIAMINOPROPANOATE--CITRATE LIGASE"/>
    <property type="match status" value="1"/>
</dbReference>
<dbReference type="InterPro" id="IPR007310">
    <property type="entry name" value="Aerobactin_biosyn_IucA/IucC_N"/>
</dbReference>
<dbReference type="Proteomes" id="UP000542674">
    <property type="component" value="Unassembled WGS sequence"/>
</dbReference>
<evidence type="ECO:0000256" key="3">
    <source>
        <dbReference type="SAM" id="MobiDB-lite"/>
    </source>
</evidence>
<feature type="domain" description="Aerobactin siderophore biosynthesis IucA/IucC N-terminal" evidence="4">
    <location>
        <begin position="200"/>
        <end position="415"/>
    </location>
</feature>
<dbReference type="Pfam" id="PF06276">
    <property type="entry name" value="FhuF"/>
    <property type="match status" value="1"/>
</dbReference>
<comment type="caution">
    <text evidence="6">The sequence shown here is derived from an EMBL/GenBank/DDBJ whole genome shotgun (WGS) entry which is preliminary data.</text>
</comment>
<dbReference type="Gene3D" id="1.10.510.40">
    <property type="match status" value="1"/>
</dbReference>
<evidence type="ECO:0000313" key="7">
    <source>
        <dbReference type="Proteomes" id="UP000542674"/>
    </source>
</evidence>
<sequence length="628" mass="67292">MTPDPRDHPPATGFPGRPPLPAGHDVGRPPTAPGTDGTDASGHDAGRGLGDPTSGGPGAHDHHEGRVRPRDRAPGRPLLDAGDPLCGPPGQAAAHAHLEALLRCWTRERDVPVHDRVRVEVRGGVLAADVRYASPTGRHRFGVVTLDGRPVDPVLAAALVAARLGGDVADLVERVAESVRRVEVFVEHRRREPVGPADRFLEAEQRLLLGHLHHPAPKSRDGISAADNARFSPELRGSFPLFWFSAAEEVVSHGAVDGPDTPSLLAALAGRTPEPGRVLVPAHPWQARDLVHRPRIASLISRGLLEPLGESGPAWSATSSLRTVYRTGSPVMLKLSLGLRITNSRRESTATELRRGSEIHRLLDTGFAAGTLAAHPAFDVVRDPAWLAVDEGGDVTGLDVALRKVPSDIGDSRCLAGLVAPRPGIGRTLLGELVLRLDAARWVADYTDHVLVPMLRLYAETGIGLEAHQQNTLVRVDRAGRVVGGRYRDNQGYYLAASHLPRVLGHLGVHESTLAVVDDAIVDDRLTYYLLRNQALAVIGCLGEEGLADERDLLAVMAARLEHAVPALARAGPDGDRLAKRWLSAESLPCKANLLTRLAGIDEVLAPLDNQSVYFAAPNPLREGRCAR</sequence>
<dbReference type="GO" id="GO:0019290">
    <property type="term" value="P:siderophore biosynthetic process"/>
    <property type="evidence" value="ECO:0007669"/>
    <property type="project" value="InterPro"/>
</dbReference>
<protein>
    <submittedName>
        <fullName evidence="6">Siderophore synthetase component</fullName>
    </submittedName>
</protein>
<dbReference type="GO" id="GO:0016881">
    <property type="term" value="F:acid-amino acid ligase activity"/>
    <property type="evidence" value="ECO:0007669"/>
    <property type="project" value="UniProtKB-ARBA"/>
</dbReference>
<feature type="region of interest" description="Disordered" evidence="3">
    <location>
        <begin position="1"/>
        <end position="87"/>
    </location>
</feature>
<reference evidence="6 7" key="1">
    <citation type="submission" date="2020-08" db="EMBL/GenBank/DDBJ databases">
        <title>Sequencing the genomes of 1000 actinobacteria strains.</title>
        <authorList>
            <person name="Klenk H.-P."/>
        </authorList>
    </citation>
    <scope>NUCLEOTIDE SEQUENCE [LARGE SCALE GENOMIC DNA]</scope>
    <source>
        <strain evidence="6 7">DSM 45084</strain>
    </source>
</reference>
<dbReference type="InterPro" id="IPR022770">
    <property type="entry name" value="IucA/IucC-like_C"/>
</dbReference>
<evidence type="ECO:0000256" key="2">
    <source>
        <dbReference type="ARBA" id="ARBA00007832"/>
    </source>
</evidence>
<feature type="compositionally biased region" description="Basic and acidic residues" evidence="3">
    <location>
        <begin position="59"/>
        <end position="74"/>
    </location>
</feature>
<dbReference type="PANTHER" id="PTHR34384">
    <property type="entry name" value="L-2,3-DIAMINOPROPANOATE--CITRATE LIGASE"/>
    <property type="match status" value="1"/>
</dbReference>
<evidence type="ECO:0000313" key="6">
    <source>
        <dbReference type="EMBL" id="MBB4964572.1"/>
    </source>
</evidence>
<dbReference type="EMBL" id="JACHJS010000001">
    <property type="protein sequence ID" value="MBB4964572.1"/>
    <property type="molecule type" value="Genomic_DNA"/>
</dbReference>
<proteinExistence type="inferred from homology"/>